<organism evidence="11 12">
    <name type="scientific">Fusarium phyllophilum</name>
    <dbReference type="NCBI Taxonomy" id="47803"/>
    <lineage>
        <taxon>Eukaryota</taxon>
        <taxon>Fungi</taxon>
        <taxon>Dikarya</taxon>
        <taxon>Ascomycota</taxon>
        <taxon>Pezizomycotina</taxon>
        <taxon>Sordariomycetes</taxon>
        <taxon>Hypocreomycetidae</taxon>
        <taxon>Hypocreales</taxon>
        <taxon>Nectriaceae</taxon>
        <taxon>Fusarium</taxon>
        <taxon>Fusarium fujikuroi species complex</taxon>
    </lineage>
</organism>
<accession>A0A8H5K6M2</accession>
<evidence type="ECO:0000259" key="10">
    <source>
        <dbReference type="PROSITE" id="PS51405"/>
    </source>
</evidence>
<feature type="chain" id="PRO_5034542741" evidence="9">
    <location>
        <begin position="22"/>
        <end position="762"/>
    </location>
</feature>
<keyword evidence="6" id="KW-0560">Oxidoreductase</keyword>
<gene>
    <name evidence="11" type="ORF">FPHYL_2662</name>
</gene>
<dbReference type="PROSITE" id="PS51405">
    <property type="entry name" value="HEME_HALOPEROXIDASE"/>
    <property type="match status" value="1"/>
</dbReference>
<dbReference type="InterPro" id="IPR000028">
    <property type="entry name" value="Chloroperoxidase"/>
</dbReference>
<sequence length="762" mass="84981">MFARILLFTALLVVPLAYFLSHQTPTEHAPYVQGRNKTVLFLTNSEHGLSNVHLATASAILENYPDIEVHFASFPTIEQKLERVSSFAKNKSPHAKSIAFHGITGPTFVQAIAREDRSFISPPGWRGIATLAEHIQLWISPWAFEDHVHLYKELGSIIDDVDPAVIVLDSWFRPAIDATRKRNRQRAFITPNTLVDHFLGVQPFWTRLWRYPAPSSGFPFPVPWLKLPENVYMNIRYIYSAMFTPDASEKKARLQQIGLKEPMNLFGIHQPDVPWITQNTQGAMIPVEVLPPNVTCAGPIILSGPPADQQDPETATWLKKAPTVLINLGSNLAYDESRAEFMAIAIGALLSSTVYQVLWKFNKLGEFPDDFLVHLKPYLDNERLKMPSWLVADPSSLLDTGNIVTSVHHGGSNCYHEALAAGVTQVILPLWADLYNYAALAATRGIGFGVWGCKESTPNWTSECLLDAFMKGIDGCGESFLQRRAKWLGDRIKAGKKGRDVAGDEIAKLAMKAFLFPSAFFAIVASALPDPKGHEFRAAGPYDSRSPCPGLNALANHGYLPRDGANINYDMINHAAQAAYNFEDGFYIDAVNMVFQLNISTSNRPSETFHLRDLAQHDQIEVDGSLTRNDIFFGDDLHFDATVFDPVARDLGLNKISRKDKFVTIETAAKATKTRLDLAKRVNPEFNASVHQHETEYGTTALYLLTLWDEQQKAAPKHWVKALLGEDRIAYREGYNKGKSVKTNKQVGAMTQAVRAVVGWKP</sequence>
<comment type="similarity">
    <text evidence="8">Belongs to the chloroperoxidase family.</text>
</comment>
<dbReference type="GO" id="GO:0046872">
    <property type="term" value="F:metal ion binding"/>
    <property type="evidence" value="ECO:0007669"/>
    <property type="project" value="UniProtKB-KW"/>
</dbReference>
<evidence type="ECO:0000256" key="1">
    <source>
        <dbReference type="ARBA" id="ARBA00001970"/>
    </source>
</evidence>
<dbReference type="PANTHER" id="PTHR33577">
    <property type="entry name" value="STERIGMATOCYSTIN BIOSYNTHESIS PEROXIDASE STCC-RELATED"/>
    <property type="match status" value="1"/>
</dbReference>
<dbReference type="InterPro" id="IPR002213">
    <property type="entry name" value="UDP_glucos_trans"/>
</dbReference>
<evidence type="ECO:0000313" key="12">
    <source>
        <dbReference type="Proteomes" id="UP000582016"/>
    </source>
</evidence>
<dbReference type="AlphaFoldDB" id="A0A8H5K6M2"/>
<dbReference type="SUPFAM" id="SSF53756">
    <property type="entry name" value="UDP-Glycosyltransferase/glycogen phosphorylase"/>
    <property type="match status" value="1"/>
</dbReference>
<keyword evidence="5" id="KW-0479">Metal-binding</keyword>
<name>A0A8H5K6M2_9HYPO</name>
<dbReference type="SUPFAM" id="SSF47571">
    <property type="entry name" value="Cloroperoxidase"/>
    <property type="match status" value="1"/>
</dbReference>
<keyword evidence="3" id="KW-0349">Heme</keyword>
<feature type="domain" description="Heme haloperoxidase family profile" evidence="10">
    <location>
        <begin position="532"/>
        <end position="755"/>
    </location>
</feature>
<keyword evidence="2" id="KW-0575">Peroxidase</keyword>
<dbReference type="Gene3D" id="3.40.50.2000">
    <property type="entry name" value="Glycogen Phosphorylase B"/>
    <property type="match status" value="1"/>
</dbReference>
<evidence type="ECO:0000256" key="8">
    <source>
        <dbReference type="ARBA" id="ARBA00025795"/>
    </source>
</evidence>
<comment type="caution">
    <text evidence="11">The sequence shown here is derived from an EMBL/GenBank/DDBJ whole genome shotgun (WGS) entry which is preliminary data.</text>
</comment>
<keyword evidence="4 11" id="KW-0808">Transferase</keyword>
<dbReference type="EMBL" id="JAAOAQ010000080">
    <property type="protein sequence ID" value="KAF5568709.1"/>
    <property type="molecule type" value="Genomic_DNA"/>
</dbReference>
<keyword evidence="12" id="KW-1185">Reference proteome</keyword>
<evidence type="ECO:0000313" key="11">
    <source>
        <dbReference type="EMBL" id="KAF5568709.1"/>
    </source>
</evidence>
<evidence type="ECO:0000256" key="9">
    <source>
        <dbReference type="SAM" id="SignalP"/>
    </source>
</evidence>
<dbReference type="GO" id="GO:0008194">
    <property type="term" value="F:UDP-glycosyltransferase activity"/>
    <property type="evidence" value="ECO:0007669"/>
    <property type="project" value="InterPro"/>
</dbReference>
<dbReference type="Proteomes" id="UP000582016">
    <property type="component" value="Unassembled WGS sequence"/>
</dbReference>
<evidence type="ECO:0000256" key="6">
    <source>
        <dbReference type="ARBA" id="ARBA00023002"/>
    </source>
</evidence>
<dbReference type="PANTHER" id="PTHR33577:SF9">
    <property type="entry name" value="PEROXIDASE STCC"/>
    <property type="match status" value="1"/>
</dbReference>
<evidence type="ECO:0000256" key="2">
    <source>
        <dbReference type="ARBA" id="ARBA00022559"/>
    </source>
</evidence>
<dbReference type="GO" id="GO:0004601">
    <property type="term" value="F:peroxidase activity"/>
    <property type="evidence" value="ECO:0007669"/>
    <property type="project" value="UniProtKB-KW"/>
</dbReference>
<feature type="signal peptide" evidence="9">
    <location>
        <begin position="1"/>
        <end position="21"/>
    </location>
</feature>
<protein>
    <submittedName>
        <fullName evidence="11">2-hydroxyacylsphingosine 1-beta-galactosyltransferase</fullName>
    </submittedName>
</protein>
<comment type="cofactor">
    <cofactor evidence="1">
        <name>heme b</name>
        <dbReference type="ChEBI" id="CHEBI:60344"/>
    </cofactor>
</comment>
<dbReference type="OrthoDB" id="407298at2759"/>
<evidence type="ECO:0000256" key="5">
    <source>
        <dbReference type="ARBA" id="ARBA00022723"/>
    </source>
</evidence>
<dbReference type="Pfam" id="PF00201">
    <property type="entry name" value="UDPGT"/>
    <property type="match status" value="1"/>
</dbReference>
<evidence type="ECO:0000256" key="4">
    <source>
        <dbReference type="ARBA" id="ARBA00022679"/>
    </source>
</evidence>
<dbReference type="InterPro" id="IPR036851">
    <property type="entry name" value="Chloroperoxidase-like_sf"/>
</dbReference>
<keyword evidence="7" id="KW-0408">Iron</keyword>
<dbReference type="Gene3D" id="1.10.489.10">
    <property type="entry name" value="Chloroperoxidase-like"/>
    <property type="match status" value="1"/>
</dbReference>
<evidence type="ECO:0000256" key="3">
    <source>
        <dbReference type="ARBA" id="ARBA00022617"/>
    </source>
</evidence>
<keyword evidence="11" id="KW-0328">Glycosyltransferase</keyword>
<evidence type="ECO:0000256" key="7">
    <source>
        <dbReference type="ARBA" id="ARBA00023004"/>
    </source>
</evidence>
<proteinExistence type="inferred from homology"/>
<keyword evidence="9" id="KW-0732">Signal</keyword>
<dbReference type="Pfam" id="PF01328">
    <property type="entry name" value="Peroxidase_2"/>
    <property type="match status" value="1"/>
</dbReference>
<reference evidence="11 12" key="1">
    <citation type="submission" date="2020-05" db="EMBL/GenBank/DDBJ databases">
        <title>Identification and distribution of gene clusters putatively required for synthesis of sphingolipid metabolism inhibitors in phylogenetically diverse species of the filamentous fungus Fusarium.</title>
        <authorList>
            <person name="Kim H.-S."/>
            <person name="Busman M."/>
            <person name="Brown D.W."/>
            <person name="Divon H."/>
            <person name="Uhlig S."/>
            <person name="Proctor R.H."/>
        </authorList>
    </citation>
    <scope>NUCLEOTIDE SEQUENCE [LARGE SCALE GENOMIC DNA]</scope>
    <source>
        <strain evidence="11 12">NRRL 13617</strain>
    </source>
</reference>